<keyword evidence="2 6" id="KW-0732">Signal</keyword>
<evidence type="ECO:0000256" key="2">
    <source>
        <dbReference type="ARBA" id="ARBA00022729"/>
    </source>
</evidence>
<keyword evidence="3" id="KW-0677">Repeat</keyword>
<evidence type="ECO:0000256" key="1">
    <source>
        <dbReference type="ARBA" id="ARBA00022614"/>
    </source>
</evidence>
<reference evidence="8 9" key="1">
    <citation type="submission" date="2024-03" db="EMBL/GenBank/DDBJ databases">
        <title>The genome assembly and annotation of the cricket Gryllus longicercus Weissman &amp; Gray.</title>
        <authorList>
            <person name="Szrajer S."/>
            <person name="Gray D."/>
            <person name="Ylla G."/>
        </authorList>
    </citation>
    <scope>NUCLEOTIDE SEQUENCE [LARGE SCALE GENOMIC DNA]</scope>
    <source>
        <strain evidence="8">DAG 2021-001</strain>
        <tissue evidence="8">Whole body minus gut</tissue>
    </source>
</reference>
<evidence type="ECO:0000313" key="8">
    <source>
        <dbReference type="EMBL" id="KAK7868703.1"/>
    </source>
</evidence>
<feature type="region of interest" description="Disordered" evidence="4">
    <location>
        <begin position="347"/>
        <end position="383"/>
    </location>
</feature>
<dbReference type="SUPFAM" id="SSF52058">
    <property type="entry name" value="L domain-like"/>
    <property type="match status" value="1"/>
</dbReference>
<organism evidence="8 9">
    <name type="scientific">Gryllus longicercus</name>
    <dbReference type="NCBI Taxonomy" id="2509291"/>
    <lineage>
        <taxon>Eukaryota</taxon>
        <taxon>Metazoa</taxon>
        <taxon>Ecdysozoa</taxon>
        <taxon>Arthropoda</taxon>
        <taxon>Hexapoda</taxon>
        <taxon>Insecta</taxon>
        <taxon>Pterygota</taxon>
        <taxon>Neoptera</taxon>
        <taxon>Polyneoptera</taxon>
        <taxon>Orthoptera</taxon>
        <taxon>Ensifera</taxon>
        <taxon>Gryllidea</taxon>
        <taxon>Grylloidea</taxon>
        <taxon>Gryllidae</taxon>
        <taxon>Gryllinae</taxon>
        <taxon>Gryllus</taxon>
    </lineage>
</organism>
<sequence>MGRGAAPARTSWSSWTASGLFLLVATFLLCKSRIEAHVCPSYCVCSVAMDSFHHVVCERASLDSIPRQVPSKPNTTFLNMAWNHVTIIRERDLDDFKQLQGLVMDHNKLNTIDKKAFHRCPRLTLLRLAHNNLRSLDVDLFKETPHLQFLDLSFNKIILLPKQPFLKSRSLVFLNLTATDLSVVPDSAFADTPNIGHLELSNNLLAQVSVEALDVLVKRNVTVLLGSNPLRCDCELKRTWAWVQGRAPAAGAGAPPHATCDQPAELHGRPWGELRRLECGGGAGAGGAAHASYVLYAIAGLLVVITALVAAAVWALRRRWRRKGVPHGCVGGRRKHRLAPPVGEYIDVLGDPPPPKEPIYDALRDPPPKDVAKEQREDADSQRYVTDLSRNTYLAPIKLSDDGPIYVNMKGPPLPLRRPSDAAPAPAPAPAPDAAPDAARPAQNRPCSIPLLEGCDFYEVVD</sequence>
<evidence type="ECO:0000256" key="6">
    <source>
        <dbReference type="SAM" id="SignalP"/>
    </source>
</evidence>
<evidence type="ECO:0000313" key="9">
    <source>
        <dbReference type="Proteomes" id="UP001378592"/>
    </source>
</evidence>
<feature type="domain" description="LRRCT" evidence="7">
    <location>
        <begin position="228"/>
        <end position="280"/>
    </location>
</feature>
<keyword evidence="5" id="KW-1133">Transmembrane helix</keyword>
<dbReference type="AlphaFoldDB" id="A0AAN9VR66"/>
<dbReference type="EMBL" id="JAZDUA010000088">
    <property type="protein sequence ID" value="KAK7868703.1"/>
    <property type="molecule type" value="Genomic_DNA"/>
</dbReference>
<protein>
    <recommendedName>
        <fullName evidence="7">LRRCT domain-containing protein</fullName>
    </recommendedName>
</protein>
<evidence type="ECO:0000259" key="7">
    <source>
        <dbReference type="SMART" id="SM00082"/>
    </source>
</evidence>
<feature type="compositionally biased region" description="Basic and acidic residues" evidence="4">
    <location>
        <begin position="358"/>
        <end position="381"/>
    </location>
</feature>
<keyword evidence="5" id="KW-0472">Membrane</keyword>
<accession>A0AAN9VR66</accession>
<dbReference type="SMART" id="SM00082">
    <property type="entry name" value="LRRCT"/>
    <property type="match status" value="1"/>
</dbReference>
<feature type="chain" id="PRO_5042886500" description="LRRCT domain-containing protein" evidence="6">
    <location>
        <begin position="37"/>
        <end position="462"/>
    </location>
</feature>
<evidence type="ECO:0000256" key="4">
    <source>
        <dbReference type="SAM" id="MobiDB-lite"/>
    </source>
</evidence>
<keyword evidence="5" id="KW-0812">Transmembrane</keyword>
<dbReference type="InterPro" id="IPR000483">
    <property type="entry name" value="Cys-rich_flank_reg_C"/>
</dbReference>
<feature type="signal peptide" evidence="6">
    <location>
        <begin position="1"/>
        <end position="36"/>
    </location>
</feature>
<keyword evidence="1" id="KW-0433">Leucine-rich repeat</keyword>
<name>A0AAN9VR66_9ORTH</name>
<dbReference type="PANTHER" id="PTHR24369">
    <property type="entry name" value="ANTIGEN BSP, PUTATIVE-RELATED"/>
    <property type="match status" value="1"/>
</dbReference>
<feature type="transmembrane region" description="Helical" evidence="5">
    <location>
        <begin position="293"/>
        <end position="316"/>
    </location>
</feature>
<dbReference type="InterPro" id="IPR050541">
    <property type="entry name" value="LRR_TM_domain-containing"/>
</dbReference>
<dbReference type="Pfam" id="PF13855">
    <property type="entry name" value="LRR_8"/>
    <property type="match status" value="1"/>
</dbReference>
<feature type="region of interest" description="Disordered" evidence="4">
    <location>
        <begin position="410"/>
        <end position="449"/>
    </location>
</feature>
<dbReference type="GO" id="GO:0005886">
    <property type="term" value="C:plasma membrane"/>
    <property type="evidence" value="ECO:0007669"/>
    <property type="project" value="TreeGrafter"/>
</dbReference>
<dbReference type="SMART" id="SM00369">
    <property type="entry name" value="LRR_TYP"/>
    <property type="match status" value="4"/>
</dbReference>
<dbReference type="PROSITE" id="PS51450">
    <property type="entry name" value="LRR"/>
    <property type="match status" value="1"/>
</dbReference>
<dbReference type="InterPro" id="IPR001611">
    <property type="entry name" value="Leu-rich_rpt"/>
</dbReference>
<comment type="caution">
    <text evidence="8">The sequence shown here is derived from an EMBL/GenBank/DDBJ whole genome shotgun (WGS) entry which is preliminary data.</text>
</comment>
<evidence type="ECO:0000256" key="5">
    <source>
        <dbReference type="SAM" id="Phobius"/>
    </source>
</evidence>
<dbReference type="PANTHER" id="PTHR24369:SF210">
    <property type="entry name" value="CHAOPTIN-RELATED"/>
    <property type="match status" value="1"/>
</dbReference>
<dbReference type="InterPro" id="IPR032675">
    <property type="entry name" value="LRR_dom_sf"/>
</dbReference>
<dbReference type="InterPro" id="IPR003591">
    <property type="entry name" value="Leu-rich_rpt_typical-subtyp"/>
</dbReference>
<gene>
    <name evidence="8" type="ORF">R5R35_008229</name>
</gene>
<dbReference type="Proteomes" id="UP001378592">
    <property type="component" value="Unassembled WGS sequence"/>
</dbReference>
<dbReference type="Gene3D" id="3.80.10.10">
    <property type="entry name" value="Ribonuclease Inhibitor"/>
    <property type="match status" value="2"/>
</dbReference>
<evidence type="ECO:0000256" key="3">
    <source>
        <dbReference type="ARBA" id="ARBA00022737"/>
    </source>
</evidence>
<keyword evidence="9" id="KW-1185">Reference proteome</keyword>
<proteinExistence type="predicted"/>